<reference evidence="4" key="1">
    <citation type="submission" date="2016-11" db="UniProtKB">
        <authorList>
            <consortium name="WormBaseParasite"/>
        </authorList>
    </citation>
    <scope>IDENTIFICATION</scope>
</reference>
<organism evidence="3 4">
    <name type="scientific">Caenorhabditis tropicalis</name>
    <dbReference type="NCBI Taxonomy" id="1561998"/>
    <lineage>
        <taxon>Eukaryota</taxon>
        <taxon>Metazoa</taxon>
        <taxon>Ecdysozoa</taxon>
        <taxon>Nematoda</taxon>
        <taxon>Chromadorea</taxon>
        <taxon>Rhabditida</taxon>
        <taxon>Rhabditina</taxon>
        <taxon>Rhabditomorpha</taxon>
        <taxon>Rhabditoidea</taxon>
        <taxon>Rhabditidae</taxon>
        <taxon>Peloderinae</taxon>
        <taxon>Caenorhabditis</taxon>
    </lineage>
</organism>
<dbReference type="eggNOG" id="KOG1068">
    <property type="taxonomic scope" value="Eukaryota"/>
</dbReference>
<comment type="similarity">
    <text evidence="1">Belongs to the RNase PH family.</text>
</comment>
<accession>A0A1I7UJR2</accession>
<dbReference type="InterPro" id="IPR020568">
    <property type="entry name" value="Ribosomal_Su5_D2-typ_SF"/>
</dbReference>
<dbReference type="WBParaSite" id="Csp11.Scaffold630.g16659.t1">
    <property type="protein sequence ID" value="Csp11.Scaffold630.g16659.t1"/>
    <property type="gene ID" value="Csp11.Scaffold630.g16659"/>
</dbReference>
<dbReference type="GO" id="GO:0071028">
    <property type="term" value="P:nuclear mRNA surveillance"/>
    <property type="evidence" value="ECO:0007669"/>
    <property type="project" value="TreeGrafter"/>
</dbReference>
<dbReference type="GO" id="GO:0016075">
    <property type="term" value="P:rRNA catabolic process"/>
    <property type="evidence" value="ECO:0007669"/>
    <property type="project" value="TreeGrafter"/>
</dbReference>
<proteinExistence type="inferred from homology"/>
<dbReference type="GO" id="GO:0034475">
    <property type="term" value="P:U4 snRNA 3'-end processing"/>
    <property type="evidence" value="ECO:0007669"/>
    <property type="project" value="TreeGrafter"/>
</dbReference>
<dbReference type="GO" id="GO:0000176">
    <property type="term" value="C:nuclear exosome (RNase complex)"/>
    <property type="evidence" value="ECO:0007669"/>
    <property type="project" value="TreeGrafter"/>
</dbReference>
<dbReference type="InterPro" id="IPR050080">
    <property type="entry name" value="RNase_PH"/>
</dbReference>
<name>A0A1I7UJR2_9PELO</name>
<dbReference type="Pfam" id="PF01138">
    <property type="entry name" value="RNase_PH"/>
    <property type="match status" value="1"/>
</dbReference>
<evidence type="ECO:0000313" key="4">
    <source>
        <dbReference type="WBParaSite" id="Csp11.Scaffold630.g16659.t1"/>
    </source>
</evidence>
<dbReference type="InterPro" id="IPR027408">
    <property type="entry name" value="PNPase/RNase_PH_dom_sf"/>
</dbReference>
<dbReference type="InterPro" id="IPR001247">
    <property type="entry name" value="ExoRNase_PH_dom1"/>
</dbReference>
<dbReference type="SUPFAM" id="SSF55666">
    <property type="entry name" value="Ribonuclease PH domain 2-like"/>
    <property type="match status" value="1"/>
</dbReference>
<dbReference type="PANTHER" id="PTHR11953">
    <property type="entry name" value="EXOSOME COMPLEX COMPONENT"/>
    <property type="match status" value="1"/>
</dbReference>
<evidence type="ECO:0000313" key="3">
    <source>
        <dbReference type="Proteomes" id="UP000095282"/>
    </source>
</evidence>
<dbReference type="SUPFAM" id="SSF54211">
    <property type="entry name" value="Ribosomal protein S5 domain 2-like"/>
    <property type="match status" value="1"/>
</dbReference>
<dbReference type="InterPro" id="IPR036345">
    <property type="entry name" value="ExoRNase_PH_dom2_sf"/>
</dbReference>
<dbReference type="GO" id="GO:0003723">
    <property type="term" value="F:RNA binding"/>
    <property type="evidence" value="ECO:0007669"/>
    <property type="project" value="TreeGrafter"/>
</dbReference>
<evidence type="ECO:0000259" key="2">
    <source>
        <dbReference type="Pfam" id="PF01138"/>
    </source>
</evidence>
<dbReference type="GO" id="GO:0071051">
    <property type="term" value="P:poly(A)-dependent snoRNA 3'-end processing"/>
    <property type="evidence" value="ECO:0007669"/>
    <property type="project" value="TreeGrafter"/>
</dbReference>
<sequence>MPTIRSNLSIPLNELSRIADDQKEVDQTKQRDSSKFRPLCVKCGVFGTQDGSGYAEFGNTRVLAQIFGPDGDGKWEDSYAKITLNLKGVEDETKLAEYRAEIISCISSVIFVQKYPGKVIDIEITVISDDGGALSTALTAVSLALAHSGIEHVGLTTSAHVVLRNDEYITDPSTSESEGVIGGVTFSFVPNLGQSTGINLYGRVPIENVKNLLEFARQKAISLVPVIHKAIVKSVDEMK</sequence>
<feature type="domain" description="Exoribonuclease phosphorolytic" evidence="2">
    <location>
        <begin position="36"/>
        <end position="151"/>
    </location>
</feature>
<dbReference type="STRING" id="1561998.A0A1I7UJR2"/>
<dbReference type="GO" id="GO:0000177">
    <property type="term" value="C:cytoplasmic exosome (RNase complex)"/>
    <property type="evidence" value="ECO:0007669"/>
    <property type="project" value="TreeGrafter"/>
</dbReference>
<dbReference type="PANTHER" id="PTHR11953:SF0">
    <property type="entry name" value="EXOSOME COMPLEX COMPONENT RRP41"/>
    <property type="match status" value="1"/>
</dbReference>
<dbReference type="Gene3D" id="3.30.230.70">
    <property type="entry name" value="GHMP Kinase, N-terminal domain"/>
    <property type="match status" value="1"/>
</dbReference>
<keyword evidence="3" id="KW-1185">Reference proteome</keyword>
<dbReference type="AlphaFoldDB" id="A0A1I7UJR2"/>
<evidence type="ECO:0000256" key="1">
    <source>
        <dbReference type="ARBA" id="ARBA00006678"/>
    </source>
</evidence>
<dbReference type="GO" id="GO:0005730">
    <property type="term" value="C:nucleolus"/>
    <property type="evidence" value="ECO:0007669"/>
    <property type="project" value="TreeGrafter"/>
</dbReference>
<protein>
    <submittedName>
        <fullName evidence="4">RNase_PH domain-containing protein</fullName>
    </submittedName>
</protein>
<dbReference type="Proteomes" id="UP000095282">
    <property type="component" value="Unplaced"/>
</dbReference>